<dbReference type="Proteomes" id="UP001241169">
    <property type="component" value="Unassembled WGS sequence"/>
</dbReference>
<comment type="caution">
    <text evidence="1">The sequence shown here is derived from an EMBL/GenBank/DDBJ whole genome shotgun (WGS) entry which is preliminary data.</text>
</comment>
<dbReference type="GeneID" id="85371545"/>
<organism evidence="1 2">
    <name type="scientific">Colletotrichum paranaense</name>
    <dbReference type="NCBI Taxonomy" id="1914294"/>
    <lineage>
        <taxon>Eukaryota</taxon>
        <taxon>Fungi</taxon>
        <taxon>Dikarya</taxon>
        <taxon>Ascomycota</taxon>
        <taxon>Pezizomycotina</taxon>
        <taxon>Sordariomycetes</taxon>
        <taxon>Hypocreomycetidae</taxon>
        <taxon>Glomerellales</taxon>
        <taxon>Glomerellaceae</taxon>
        <taxon>Colletotrichum</taxon>
        <taxon>Colletotrichum acutatum species complex</taxon>
    </lineage>
</organism>
<evidence type="ECO:0000313" key="2">
    <source>
        <dbReference type="Proteomes" id="UP001241169"/>
    </source>
</evidence>
<reference evidence="1 2" key="1">
    <citation type="submission" date="2016-10" db="EMBL/GenBank/DDBJ databases">
        <title>The genome sequence of Colletotrichum fioriniae PJ7.</title>
        <authorList>
            <person name="Baroncelli R."/>
        </authorList>
    </citation>
    <scope>NUCLEOTIDE SEQUENCE [LARGE SCALE GENOMIC DNA]</scope>
    <source>
        <strain evidence="1 2">IMI 384185</strain>
    </source>
</reference>
<gene>
    <name evidence="1" type="ORF">CPAR01_03359</name>
</gene>
<sequence>MHTGDYVQFRLVPMGESTNPQHFNCGECPPVSEVLEAESYSYNPVPTDVAVDSIPSWHTTLSGHRHSDNYWITTFPKQLRGPLHRLPGARERVIG</sequence>
<keyword evidence="2" id="KW-1185">Reference proteome</keyword>
<dbReference type="EMBL" id="MOPA01000002">
    <property type="protein sequence ID" value="KAK1545857.1"/>
    <property type="molecule type" value="Genomic_DNA"/>
</dbReference>
<accession>A0ABQ9T3K2</accession>
<dbReference type="RefSeq" id="XP_060354974.1">
    <property type="nucleotide sequence ID" value="XM_060487646.1"/>
</dbReference>
<evidence type="ECO:0000313" key="1">
    <source>
        <dbReference type="EMBL" id="KAK1545857.1"/>
    </source>
</evidence>
<proteinExistence type="predicted"/>
<name>A0ABQ9T3K2_9PEZI</name>
<protein>
    <submittedName>
        <fullName evidence="1">Uncharacterized protein</fullName>
    </submittedName>
</protein>